<name>A0A7M7GLP6_STRPU</name>
<feature type="compositionally biased region" description="Gly residues" evidence="6">
    <location>
        <begin position="87"/>
        <end position="100"/>
    </location>
</feature>
<feature type="compositionally biased region" description="Basic and acidic residues" evidence="6">
    <location>
        <begin position="146"/>
        <end position="157"/>
    </location>
</feature>
<evidence type="ECO:0000256" key="6">
    <source>
        <dbReference type="SAM" id="MobiDB-lite"/>
    </source>
</evidence>
<dbReference type="Pfam" id="PF00046">
    <property type="entry name" value="Homeodomain"/>
    <property type="match status" value="1"/>
</dbReference>
<dbReference type="AlphaFoldDB" id="A0A7M7GLP6"/>
<dbReference type="OMA" id="GAPAYCQ"/>
<feature type="DNA-binding region" description="Homeobox" evidence="4">
    <location>
        <begin position="246"/>
        <end position="305"/>
    </location>
</feature>
<dbReference type="InterPro" id="IPR017970">
    <property type="entry name" value="Homeobox_CS"/>
</dbReference>
<protein>
    <recommendedName>
        <fullName evidence="7">Homeobox domain-containing protein</fullName>
    </recommendedName>
</protein>
<dbReference type="PANTHER" id="PTHR45664">
    <property type="entry name" value="PROTEIN ZERKNUELLT 1-RELATED"/>
    <property type="match status" value="1"/>
</dbReference>
<feature type="region of interest" description="Disordered" evidence="6">
    <location>
        <begin position="138"/>
        <end position="175"/>
    </location>
</feature>
<dbReference type="PROSITE" id="PS50071">
    <property type="entry name" value="HOMEOBOX_2"/>
    <property type="match status" value="1"/>
</dbReference>
<organism evidence="8 9">
    <name type="scientific">Strongylocentrotus purpuratus</name>
    <name type="common">Purple sea urchin</name>
    <dbReference type="NCBI Taxonomy" id="7668"/>
    <lineage>
        <taxon>Eukaryota</taxon>
        <taxon>Metazoa</taxon>
        <taxon>Echinodermata</taxon>
        <taxon>Eleutherozoa</taxon>
        <taxon>Echinozoa</taxon>
        <taxon>Echinoidea</taxon>
        <taxon>Euechinoidea</taxon>
        <taxon>Echinacea</taxon>
        <taxon>Camarodonta</taxon>
        <taxon>Echinidea</taxon>
        <taxon>Strongylocentrotidae</taxon>
        <taxon>Strongylocentrotus</taxon>
    </lineage>
</organism>
<evidence type="ECO:0000256" key="5">
    <source>
        <dbReference type="RuleBase" id="RU000682"/>
    </source>
</evidence>
<dbReference type="PANTHER" id="PTHR45664:SF18">
    <property type="entry name" value="HOMEOBOX PROTEIN HOX3"/>
    <property type="match status" value="1"/>
</dbReference>
<proteinExistence type="predicted"/>
<evidence type="ECO:0000259" key="7">
    <source>
        <dbReference type="PROSITE" id="PS50071"/>
    </source>
</evidence>
<dbReference type="EnsemblMetazoa" id="XM_003727639">
    <property type="protein sequence ID" value="XP_003727687"/>
    <property type="gene ID" value="LOC100888710"/>
</dbReference>
<evidence type="ECO:0000313" key="9">
    <source>
        <dbReference type="Proteomes" id="UP000007110"/>
    </source>
</evidence>
<dbReference type="SUPFAM" id="SSF46689">
    <property type="entry name" value="Homeodomain-like"/>
    <property type="match status" value="1"/>
</dbReference>
<dbReference type="PROSITE" id="PS00027">
    <property type="entry name" value="HOMEOBOX_1"/>
    <property type="match status" value="1"/>
</dbReference>
<dbReference type="SMART" id="SM00389">
    <property type="entry name" value="HOX"/>
    <property type="match status" value="1"/>
</dbReference>
<dbReference type="RefSeq" id="XP_003727687.2">
    <property type="nucleotide sequence ID" value="XM_003727639.3"/>
</dbReference>
<feature type="compositionally biased region" description="Polar residues" evidence="6">
    <location>
        <begin position="205"/>
        <end position="222"/>
    </location>
</feature>
<dbReference type="GO" id="GO:0048513">
    <property type="term" value="P:animal organ development"/>
    <property type="evidence" value="ECO:0007669"/>
    <property type="project" value="UniProtKB-ARBA"/>
</dbReference>
<dbReference type="FunFam" id="1.10.10.60:FF:000176">
    <property type="entry name" value="pancreas/duodenum homeobox protein 1"/>
    <property type="match status" value="1"/>
</dbReference>
<keyword evidence="1 4" id="KW-0238">DNA-binding</keyword>
<reference evidence="8" key="2">
    <citation type="submission" date="2021-01" db="UniProtKB">
        <authorList>
            <consortium name="EnsemblMetazoa"/>
        </authorList>
    </citation>
    <scope>IDENTIFICATION</scope>
</reference>
<feature type="compositionally biased region" description="Gly residues" evidence="6">
    <location>
        <begin position="229"/>
        <end position="243"/>
    </location>
</feature>
<dbReference type="InParanoid" id="A0A7M7GLP6"/>
<feature type="region of interest" description="Disordered" evidence="6">
    <location>
        <begin position="72"/>
        <end position="100"/>
    </location>
</feature>
<dbReference type="InterPro" id="IPR009057">
    <property type="entry name" value="Homeodomain-like_sf"/>
</dbReference>
<evidence type="ECO:0000256" key="4">
    <source>
        <dbReference type="PROSITE-ProRule" id="PRU00108"/>
    </source>
</evidence>
<keyword evidence="9" id="KW-1185">Reference proteome</keyword>
<keyword evidence="3 4" id="KW-0539">Nucleus</keyword>
<dbReference type="GO" id="GO:0000978">
    <property type="term" value="F:RNA polymerase II cis-regulatory region sequence-specific DNA binding"/>
    <property type="evidence" value="ECO:0000318"/>
    <property type="project" value="GO_Central"/>
</dbReference>
<dbReference type="CDD" id="cd00086">
    <property type="entry name" value="homeodomain"/>
    <property type="match status" value="1"/>
</dbReference>
<dbReference type="InterPro" id="IPR020479">
    <property type="entry name" value="HD_metazoa"/>
</dbReference>
<dbReference type="GO" id="GO:0000981">
    <property type="term" value="F:DNA-binding transcription factor activity, RNA polymerase II-specific"/>
    <property type="evidence" value="ECO:0000318"/>
    <property type="project" value="GO_Central"/>
</dbReference>
<feature type="domain" description="Homeobox" evidence="7">
    <location>
        <begin position="244"/>
        <end position="304"/>
    </location>
</feature>
<reference evidence="9" key="1">
    <citation type="submission" date="2015-02" db="EMBL/GenBank/DDBJ databases">
        <title>Genome sequencing for Strongylocentrotus purpuratus.</title>
        <authorList>
            <person name="Murali S."/>
            <person name="Liu Y."/>
            <person name="Vee V."/>
            <person name="English A."/>
            <person name="Wang M."/>
            <person name="Skinner E."/>
            <person name="Han Y."/>
            <person name="Muzny D.M."/>
            <person name="Worley K.C."/>
            <person name="Gibbs R.A."/>
        </authorList>
    </citation>
    <scope>NUCLEOTIDE SEQUENCE</scope>
</reference>
<dbReference type="Gene3D" id="1.10.10.60">
    <property type="entry name" value="Homeodomain-like"/>
    <property type="match status" value="1"/>
</dbReference>
<dbReference type="GeneID" id="100888710"/>
<evidence type="ECO:0000313" key="8">
    <source>
        <dbReference type="EnsemblMetazoa" id="XP_003727687"/>
    </source>
</evidence>
<comment type="subcellular location">
    <subcellularLocation>
        <location evidence="4 5">Nucleus</location>
    </subcellularLocation>
</comment>
<dbReference type="InterPro" id="IPR001356">
    <property type="entry name" value="HD"/>
</dbReference>
<keyword evidence="2 4" id="KW-0371">Homeobox</keyword>
<dbReference type="GO" id="GO:0006357">
    <property type="term" value="P:regulation of transcription by RNA polymerase II"/>
    <property type="evidence" value="ECO:0000318"/>
    <property type="project" value="GO_Central"/>
</dbReference>
<feature type="region of interest" description="Disordered" evidence="6">
    <location>
        <begin position="204"/>
        <end position="249"/>
    </location>
</feature>
<dbReference type="PRINTS" id="PR00024">
    <property type="entry name" value="HOMEOBOX"/>
</dbReference>
<evidence type="ECO:0000256" key="3">
    <source>
        <dbReference type="ARBA" id="ARBA00023242"/>
    </source>
</evidence>
<dbReference type="GO" id="GO:0005634">
    <property type="term" value="C:nucleus"/>
    <property type="evidence" value="ECO:0000318"/>
    <property type="project" value="GO_Central"/>
</dbReference>
<dbReference type="OrthoDB" id="6159439at2759"/>
<evidence type="ECO:0000256" key="2">
    <source>
        <dbReference type="ARBA" id="ARBA00023155"/>
    </source>
</evidence>
<evidence type="ECO:0000256" key="1">
    <source>
        <dbReference type="ARBA" id="ARBA00023125"/>
    </source>
</evidence>
<feature type="compositionally biased region" description="Pro residues" evidence="6">
    <location>
        <begin position="160"/>
        <end position="171"/>
    </location>
</feature>
<accession>A0A7M7GLP6</accession>
<dbReference type="Proteomes" id="UP000007110">
    <property type="component" value="Unassembled WGS sequence"/>
</dbReference>
<sequence>MQAVEYYERAPAIYGAEYFGSQNASANGYAYGSSAGHHHHQQYFYHDQGQGAVNGGGGGYHGIDPREAAEAGELYGPGESPDRASSGGAGSGGGGGGGGGCGGNSCAEQDACAGMVNCRTGAVNGQAPKTIYPWMVESRQNTRQKKQPECVIDDKKKPMPAVPPSESPPNIPNEILSGGHGGGAVIAGAPGAVVAGAGHGVPQGSAMSPNLSNHANSISPRESGSSGSMSGGSSGGCSGGNGGSSPKRNRTAFTSAQLVELEKEFHFNRYLCRPRRVEMAKSLNLTERQIKIWFQNRRMKYKRDMKETERAERGIKVSDSVLARQAERAGHVSGEPFLFGFHPGSSHHSDRSFRGAPAYCQFSYSCTQEQSLEATPHLTHL</sequence>
<dbReference type="KEGG" id="spu:100888710"/>